<dbReference type="GeneID" id="93075581"/>
<keyword evidence="4" id="KW-1185">Reference proteome</keyword>
<dbReference type="EMBL" id="CP009268">
    <property type="protein sequence ID" value="AJA53533.1"/>
    <property type="molecule type" value="Genomic_DNA"/>
</dbReference>
<name>A0A0H3JBD6_CLOPA</name>
<dbReference type="EMBL" id="JPGY02000001">
    <property type="protein sequence ID" value="KRU14442.1"/>
    <property type="molecule type" value="Genomic_DNA"/>
</dbReference>
<sequence length="104" mass="12270">MKRIGNAYYLVVEEDNNKSNKIQDITVKINIDAEELLRGLDNIKYEILELEKEKCDEIKDKTMAELIGNIEQQIKINDRIIGINNELIRFYEKELDIINKIMEV</sequence>
<dbReference type="KEGG" id="cpae:CPAST_c34840"/>
<evidence type="ECO:0000313" key="1">
    <source>
        <dbReference type="EMBL" id="AJA53533.1"/>
    </source>
</evidence>
<reference evidence="1 4" key="1">
    <citation type="journal article" date="2015" name="Genome Announc.">
        <title>Complete Genome Sequence of the Nitrogen-Fixing and Solvent-Producing Clostridium pasteurianum DSM 525.</title>
        <authorList>
            <person name="Poehlein A."/>
            <person name="Grosse-Honebrink A."/>
            <person name="Zhang Y."/>
            <person name="Minton N.P."/>
            <person name="Daniel R."/>
        </authorList>
    </citation>
    <scope>NUCLEOTIDE SEQUENCE [LARGE SCALE GENOMIC DNA]</scope>
    <source>
        <strain evidence="1">DSM 525</strain>
        <strain evidence="4">DSM 525 / ATCC 6013</strain>
    </source>
</reference>
<reference evidence="2" key="2">
    <citation type="submission" date="2015-10" db="EMBL/GenBank/DDBJ databases">
        <title>Improved Draft Genome Sequence of Clostridium pasteurianum Strain ATCC 6013 (DSM 525) Using a Hybrid Next-Generation Sequencing Approach.</title>
        <authorList>
            <person name="Pyne M.E."/>
            <person name="Utturkar S.M."/>
            <person name="Brown S.D."/>
            <person name="Moo-Young M."/>
            <person name="Chung D.A."/>
            <person name="Chou P.C."/>
        </authorList>
    </citation>
    <scope>NUCLEOTIDE SEQUENCE</scope>
    <source>
        <strain evidence="2">ATCC 6013</strain>
    </source>
</reference>
<evidence type="ECO:0000313" key="3">
    <source>
        <dbReference type="Proteomes" id="UP000028042"/>
    </source>
</evidence>
<proteinExistence type="predicted"/>
<dbReference type="Proteomes" id="UP000028042">
    <property type="component" value="Unassembled WGS sequence"/>
</dbReference>
<evidence type="ECO:0000313" key="2">
    <source>
        <dbReference type="EMBL" id="KRU14442.1"/>
    </source>
</evidence>
<dbReference type="KEGG" id="cpat:CLPA_c34840"/>
<evidence type="ECO:0000313" key="4">
    <source>
        <dbReference type="Proteomes" id="UP000030905"/>
    </source>
</evidence>
<organism evidence="1 4">
    <name type="scientific">Clostridium pasteurianum DSM 525 = ATCC 6013</name>
    <dbReference type="NCBI Taxonomy" id="1262449"/>
    <lineage>
        <taxon>Bacteria</taxon>
        <taxon>Bacillati</taxon>
        <taxon>Bacillota</taxon>
        <taxon>Clostridia</taxon>
        <taxon>Eubacteriales</taxon>
        <taxon>Clostridiaceae</taxon>
        <taxon>Clostridium</taxon>
    </lineage>
</organism>
<protein>
    <submittedName>
        <fullName evidence="1">Uncharacterized protein</fullName>
    </submittedName>
</protein>
<reference evidence="2 3" key="3">
    <citation type="journal article" name="Genome Announc.">
        <title>Improved Draft Genome Sequence of Clostridium pasteurianum Strain ATCC 6013 (DSM 525) Using a Hybrid Next-Generation Sequencing Approach.</title>
        <authorList>
            <person name="Pyne M.E."/>
            <person name="Utturkar S."/>
            <person name="Brown S.D."/>
            <person name="Moo-Young M."/>
            <person name="Chung D.A."/>
            <person name="Chou C.P."/>
        </authorList>
    </citation>
    <scope>NUCLEOTIDE SEQUENCE [LARGE SCALE GENOMIC DNA]</scope>
    <source>
        <strain evidence="2 3">ATCC 6013</strain>
    </source>
</reference>
<dbReference type="AlphaFoldDB" id="A0A0H3JBD6"/>
<gene>
    <name evidence="1" type="ORF">CLPA_c34840</name>
    <name evidence="2" type="ORF">CP6013_03700</name>
</gene>
<dbReference type="PATRIC" id="fig|1262449.3.peg.2573"/>
<dbReference type="RefSeq" id="WP_003445940.1">
    <property type="nucleotide sequence ID" value="NZ_ANZB01000008.1"/>
</dbReference>
<dbReference type="Proteomes" id="UP000030905">
    <property type="component" value="Chromosome"/>
</dbReference>
<accession>A0A0H3JBD6</accession>